<dbReference type="GeneID" id="89954868"/>
<feature type="transmembrane region" description="Helical" evidence="10">
    <location>
        <begin position="127"/>
        <end position="147"/>
    </location>
</feature>
<name>A0AAN7DFJ7_9FUNG</name>
<evidence type="ECO:0000256" key="7">
    <source>
        <dbReference type="ARBA" id="ARBA00023136"/>
    </source>
</evidence>
<evidence type="ECO:0000256" key="6">
    <source>
        <dbReference type="ARBA" id="ARBA00022989"/>
    </source>
</evidence>
<feature type="transmembrane region" description="Helical" evidence="10">
    <location>
        <begin position="403"/>
        <end position="422"/>
    </location>
</feature>
<dbReference type="InterPro" id="IPR003439">
    <property type="entry name" value="ABC_transporter-like_ATP-bd"/>
</dbReference>
<evidence type="ECO:0000259" key="11">
    <source>
        <dbReference type="PROSITE" id="PS50893"/>
    </source>
</evidence>
<feature type="domain" description="ABC transmembrane type-1" evidence="12">
    <location>
        <begin position="263"/>
        <end position="546"/>
    </location>
</feature>
<feature type="region of interest" description="Disordered" evidence="9">
    <location>
        <begin position="821"/>
        <end position="878"/>
    </location>
</feature>
<dbReference type="PROSITE" id="PS50929">
    <property type="entry name" value="ABC_TM1F"/>
    <property type="match status" value="1"/>
</dbReference>
<keyword evidence="2" id="KW-0813">Transport</keyword>
<dbReference type="GO" id="GO:0015439">
    <property type="term" value="F:ABC-type heme transporter activity"/>
    <property type="evidence" value="ECO:0007669"/>
    <property type="project" value="TreeGrafter"/>
</dbReference>
<feature type="domain" description="ABC transporter" evidence="11">
    <location>
        <begin position="580"/>
        <end position="814"/>
    </location>
</feature>
<dbReference type="Pfam" id="PF00664">
    <property type="entry name" value="ABC_membrane"/>
    <property type="match status" value="1"/>
</dbReference>
<dbReference type="InterPro" id="IPR039421">
    <property type="entry name" value="Type_1_exporter"/>
</dbReference>
<dbReference type="InterPro" id="IPR036640">
    <property type="entry name" value="ABC1_TM_sf"/>
</dbReference>
<feature type="region of interest" description="Disordered" evidence="9">
    <location>
        <begin position="904"/>
        <end position="941"/>
    </location>
</feature>
<dbReference type="Gene3D" id="3.40.50.300">
    <property type="entry name" value="P-loop containing nucleotide triphosphate hydrolases"/>
    <property type="match status" value="1"/>
</dbReference>
<keyword evidence="14" id="KW-1185">Reference proteome</keyword>
<proteinExistence type="inferred from homology"/>
<dbReference type="Gene3D" id="1.20.1560.10">
    <property type="entry name" value="ABC transporter type 1, transmembrane domain"/>
    <property type="match status" value="1"/>
</dbReference>
<feature type="transmembrane region" description="Helical" evidence="10">
    <location>
        <begin position="19"/>
        <end position="41"/>
    </location>
</feature>
<dbReference type="CDD" id="cd03253">
    <property type="entry name" value="ABCC_ATM1_transporter"/>
    <property type="match status" value="1"/>
</dbReference>
<dbReference type="InterPro" id="IPR017871">
    <property type="entry name" value="ABC_transporter-like_CS"/>
</dbReference>
<evidence type="ECO:0000256" key="8">
    <source>
        <dbReference type="ARBA" id="ARBA00024363"/>
    </source>
</evidence>
<keyword evidence="5" id="KW-0067">ATP-binding</keyword>
<evidence type="ECO:0000256" key="4">
    <source>
        <dbReference type="ARBA" id="ARBA00022741"/>
    </source>
</evidence>
<dbReference type="InterPro" id="IPR011527">
    <property type="entry name" value="ABC1_TM_dom"/>
</dbReference>
<dbReference type="GO" id="GO:0020037">
    <property type="term" value="F:heme binding"/>
    <property type="evidence" value="ECO:0007669"/>
    <property type="project" value="TreeGrafter"/>
</dbReference>
<dbReference type="PANTHER" id="PTHR24221:SF654">
    <property type="entry name" value="ATP-BINDING CASSETTE SUB-FAMILY B MEMBER 6"/>
    <property type="match status" value="1"/>
</dbReference>
<dbReference type="AlphaFoldDB" id="A0AAN7DFJ7"/>
<evidence type="ECO:0000256" key="9">
    <source>
        <dbReference type="SAM" id="MobiDB-lite"/>
    </source>
</evidence>
<dbReference type="GO" id="GO:0005524">
    <property type="term" value="F:ATP binding"/>
    <property type="evidence" value="ECO:0007669"/>
    <property type="project" value="UniProtKB-KW"/>
</dbReference>
<feature type="compositionally biased region" description="Basic residues" evidence="9">
    <location>
        <begin position="864"/>
        <end position="873"/>
    </location>
</feature>
<dbReference type="SMART" id="SM00382">
    <property type="entry name" value="AAA"/>
    <property type="match status" value="1"/>
</dbReference>
<dbReference type="FunFam" id="3.40.50.300:FF:000186">
    <property type="entry name" value="ATP-binding cassette sub-family B member 7, mitochondrial"/>
    <property type="match status" value="1"/>
</dbReference>
<dbReference type="GO" id="GO:0016887">
    <property type="term" value="F:ATP hydrolysis activity"/>
    <property type="evidence" value="ECO:0007669"/>
    <property type="project" value="InterPro"/>
</dbReference>
<sequence>MDCDCGKNPFPPFYSIDEFVWLTPFVFGPTFLLIIIIALAVPRYCYNISKQSTAILSGWPKLIAFACAIVSITFLFDAIVLVTRAITEKYWTSNVFAYYIAVSWISWSISIIALVSEAQLNHNHWYWIQYLFWFVAVATETVVGWYWMMGIMKPLPGTVFTIYDHLFLGIFISRYIVEWFILLLSIVYLLTPRSAVADSSPLLGSTTTINSQQHRHYGSTTIATTTTMLIVTESPFSGFVGKMKKLLPFIWPHHNLKLQIYVLLCFFIMGLGFVVNLLAPRQIGRIVDNLREGQFSWLPIVAYIGLKFLQGGSGLLQSIQNWLWIPIGQYTTREISLKVFSHLHSLSLSFHINRKTGEVLRVMDRGTSSVVSLLNQILFQIFPVWMNIILVTFFTTYMYAPSFGLIVFVTMVLYMYVTIAVTEWRTKYRRSMIELDNNARTKAVDSLLNFETVKYYNAENFELDRYKDAILQYQQADWKSSVTLNVLNLAQNTIITGGLLSGCLLFAYQVSKNQLSPGDFVAFNMYMMQLYTPLHWFGTYYRMIQSNFIDMEKMLTLLEEDQTVKDAPNAKELQVTEGHVVFDNVTFAYDERQTALNGISFSIPKGATVALVGPSGGGKSTILRLLFRFYDPRSGGISIDGQDIRQVTQLSLRKNIGVVPQDNVLFNESIYYNIKYGDVHADDSQIKRAAKAAQIHHRIVSFPDGYDTKVGERGLRLSGGEKQRVAIARTILKNPRIFLLDESTSSLDTTTERHIQQALADMTKDRTTLVIAHRLSTIVNADLILVVKDGKIVEQGSHEELIKRGDEGGVYYEMWQKQLHDDSETHSQATQQDQDDSGSSFTIDDTNSSPKQDAHSKQNEQIHQHHTHTHTHSTRALNTQTIEIEGGQEKKPEMTQREMEIIELEEEEEEPHQHTGSIAIETIDIDSDDTEEATSRLKNKK</sequence>
<feature type="transmembrane region" description="Helical" evidence="10">
    <location>
        <begin position="62"/>
        <end position="83"/>
    </location>
</feature>
<evidence type="ECO:0000256" key="3">
    <source>
        <dbReference type="ARBA" id="ARBA00022692"/>
    </source>
</evidence>
<feature type="transmembrane region" description="Helical" evidence="10">
    <location>
        <begin position="167"/>
        <end position="190"/>
    </location>
</feature>
<evidence type="ECO:0000313" key="14">
    <source>
        <dbReference type="Proteomes" id="UP001304243"/>
    </source>
</evidence>
<dbReference type="SUPFAM" id="SSF52540">
    <property type="entry name" value="P-loop containing nucleoside triphosphate hydrolases"/>
    <property type="match status" value="1"/>
</dbReference>
<feature type="compositionally biased region" description="Polar residues" evidence="9">
    <location>
        <begin position="826"/>
        <end position="851"/>
    </location>
</feature>
<accession>A0AAN7DFJ7</accession>
<keyword evidence="6 10" id="KW-1133">Transmembrane helix</keyword>
<feature type="compositionally biased region" description="Acidic residues" evidence="9">
    <location>
        <begin position="923"/>
        <end position="932"/>
    </location>
</feature>
<protein>
    <submittedName>
        <fullName evidence="13">Uncharacterized protein</fullName>
    </submittedName>
</protein>
<reference evidence="13 14" key="1">
    <citation type="submission" date="2022-11" db="EMBL/GenBank/DDBJ databases">
        <title>Mucor velutinosus strain NIH1002 WGS.</title>
        <authorList>
            <person name="Subramanian P."/>
            <person name="Mullikin J.C."/>
            <person name="Segre J.A."/>
            <person name="Zelazny A.M."/>
        </authorList>
    </citation>
    <scope>NUCLEOTIDE SEQUENCE [LARGE SCALE GENOMIC DNA]</scope>
    <source>
        <strain evidence="13 14">NIH1002</strain>
    </source>
</reference>
<dbReference type="RefSeq" id="XP_064682879.1">
    <property type="nucleotide sequence ID" value="XM_064830377.1"/>
</dbReference>
<feature type="transmembrane region" description="Helical" evidence="10">
    <location>
        <begin position="489"/>
        <end position="508"/>
    </location>
</feature>
<gene>
    <name evidence="13" type="ORF">ATC70_011182</name>
</gene>
<dbReference type="Pfam" id="PF00005">
    <property type="entry name" value="ABC_tran"/>
    <property type="match status" value="1"/>
</dbReference>
<comment type="similarity">
    <text evidence="8">Belongs to the ABC transporter superfamily. ABCB family. Heavy Metal importer (TC 3.A.1.210) subfamily.</text>
</comment>
<feature type="compositionally biased region" description="Basic and acidic residues" evidence="9">
    <location>
        <begin position="852"/>
        <end position="863"/>
    </location>
</feature>
<keyword evidence="3 10" id="KW-0812">Transmembrane</keyword>
<feature type="transmembrane region" description="Helical" evidence="10">
    <location>
        <begin position="95"/>
        <end position="115"/>
    </location>
</feature>
<evidence type="ECO:0000256" key="10">
    <source>
        <dbReference type="SAM" id="Phobius"/>
    </source>
</evidence>
<dbReference type="EMBL" id="JASEJX010000014">
    <property type="protein sequence ID" value="KAK4516213.1"/>
    <property type="molecule type" value="Genomic_DNA"/>
</dbReference>
<comment type="caution">
    <text evidence="13">The sequence shown here is derived from an EMBL/GenBank/DDBJ whole genome shotgun (WGS) entry which is preliminary data.</text>
</comment>
<evidence type="ECO:0000259" key="12">
    <source>
        <dbReference type="PROSITE" id="PS50929"/>
    </source>
</evidence>
<dbReference type="SUPFAM" id="SSF90123">
    <property type="entry name" value="ABC transporter transmembrane region"/>
    <property type="match status" value="1"/>
</dbReference>
<dbReference type="InterPro" id="IPR003593">
    <property type="entry name" value="AAA+_ATPase"/>
</dbReference>
<keyword evidence="7 10" id="KW-0472">Membrane</keyword>
<evidence type="ECO:0000256" key="2">
    <source>
        <dbReference type="ARBA" id="ARBA00022448"/>
    </source>
</evidence>
<dbReference type="CDD" id="cd18581">
    <property type="entry name" value="ABC_6TM_ABCB6"/>
    <property type="match status" value="1"/>
</dbReference>
<organism evidence="13 14">
    <name type="scientific">Mucor velutinosus</name>
    <dbReference type="NCBI Taxonomy" id="708070"/>
    <lineage>
        <taxon>Eukaryota</taxon>
        <taxon>Fungi</taxon>
        <taxon>Fungi incertae sedis</taxon>
        <taxon>Mucoromycota</taxon>
        <taxon>Mucoromycotina</taxon>
        <taxon>Mucoromycetes</taxon>
        <taxon>Mucorales</taxon>
        <taxon>Mucorineae</taxon>
        <taxon>Mucoraceae</taxon>
        <taxon>Mucor</taxon>
    </lineage>
</organism>
<feature type="transmembrane region" description="Helical" evidence="10">
    <location>
        <begin position="377"/>
        <end position="397"/>
    </location>
</feature>
<evidence type="ECO:0000313" key="13">
    <source>
        <dbReference type="EMBL" id="KAK4516213.1"/>
    </source>
</evidence>
<evidence type="ECO:0000256" key="5">
    <source>
        <dbReference type="ARBA" id="ARBA00022840"/>
    </source>
</evidence>
<evidence type="ECO:0000256" key="1">
    <source>
        <dbReference type="ARBA" id="ARBA00004141"/>
    </source>
</evidence>
<dbReference type="PANTHER" id="PTHR24221">
    <property type="entry name" value="ATP-BINDING CASSETTE SUB-FAMILY B"/>
    <property type="match status" value="1"/>
</dbReference>
<comment type="subcellular location">
    <subcellularLocation>
        <location evidence="1">Membrane</location>
        <topology evidence="1">Multi-pass membrane protein</topology>
    </subcellularLocation>
</comment>
<dbReference type="Proteomes" id="UP001304243">
    <property type="component" value="Unassembled WGS sequence"/>
</dbReference>
<dbReference type="PROSITE" id="PS50893">
    <property type="entry name" value="ABC_TRANSPORTER_2"/>
    <property type="match status" value="1"/>
</dbReference>
<feature type="transmembrane region" description="Helical" evidence="10">
    <location>
        <begin position="260"/>
        <end position="279"/>
    </location>
</feature>
<dbReference type="InterPro" id="IPR027417">
    <property type="entry name" value="P-loop_NTPase"/>
</dbReference>
<keyword evidence="4" id="KW-0547">Nucleotide-binding</keyword>
<dbReference type="PROSITE" id="PS00211">
    <property type="entry name" value="ABC_TRANSPORTER_1"/>
    <property type="match status" value="1"/>
</dbReference>
<dbReference type="GO" id="GO:0005774">
    <property type="term" value="C:vacuolar membrane"/>
    <property type="evidence" value="ECO:0007669"/>
    <property type="project" value="TreeGrafter"/>
</dbReference>
<feature type="transmembrane region" description="Helical" evidence="10">
    <location>
        <begin position="221"/>
        <end position="240"/>
    </location>
</feature>